<comment type="similarity">
    <text evidence="2">Belongs to the EamA transporter family.</text>
</comment>
<evidence type="ECO:0000256" key="7">
    <source>
        <dbReference type="SAM" id="Phobius"/>
    </source>
</evidence>
<feature type="region of interest" description="Disordered" evidence="6">
    <location>
        <begin position="292"/>
        <end position="316"/>
    </location>
</feature>
<feature type="transmembrane region" description="Helical" evidence="7">
    <location>
        <begin position="245"/>
        <end position="263"/>
    </location>
</feature>
<evidence type="ECO:0000256" key="1">
    <source>
        <dbReference type="ARBA" id="ARBA00004141"/>
    </source>
</evidence>
<dbReference type="AlphaFoldDB" id="A0A6J4P7W6"/>
<accession>A0A6J4P7W6</accession>
<evidence type="ECO:0000313" key="9">
    <source>
        <dbReference type="EMBL" id="CAA9406903.1"/>
    </source>
</evidence>
<feature type="transmembrane region" description="Helical" evidence="7">
    <location>
        <begin position="73"/>
        <end position="92"/>
    </location>
</feature>
<feature type="transmembrane region" description="Helical" evidence="7">
    <location>
        <begin position="151"/>
        <end position="171"/>
    </location>
</feature>
<dbReference type="InterPro" id="IPR037185">
    <property type="entry name" value="EmrE-like"/>
</dbReference>
<dbReference type="InterPro" id="IPR050638">
    <property type="entry name" value="AA-Vitamin_Transporters"/>
</dbReference>
<dbReference type="GO" id="GO:0016020">
    <property type="term" value="C:membrane"/>
    <property type="evidence" value="ECO:0007669"/>
    <property type="project" value="UniProtKB-SubCell"/>
</dbReference>
<feature type="transmembrane region" description="Helical" evidence="7">
    <location>
        <begin position="43"/>
        <end position="61"/>
    </location>
</feature>
<feature type="transmembrane region" description="Helical" evidence="7">
    <location>
        <begin position="269"/>
        <end position="289"/>
    </location>
</feature>
<keyword evidence="3 7" id="KW-0812">Transmembrane</keyword>
<organism evidence="9">
    <name type="scientific">uncultured Quadrisphaera sp</name>
    <dbReference type="NCBI Taxonomy" id="904978"/>
    <lineage>
        <taxon>Bacteria</taxon>
        <taxon>Bacillati</taxon>
        <taxon>Actinomycetota</taxon>
        <taxon>Actinomycetes</taxon>
        <taxon>Kineosporiales</taxon>
        <taxon>Kineosporiaceae</taxon>
        <taxon>Quadrisphaera</taxon>
        <taxon>environmental samples</taxon>
    </lineage>
</organism>
<feature type="compositionally biased region" description="Low complexity" evidence="6">
    <location>
        <begin position="292"/>
        <end position="309"/>
    </location>
</feature>
<feature type="transmembrane region" description="Helical" evidence="7">
    <location>
        <begin position="128"/>
        <end position="145"/>
    </location>
</feature>
<dbReference type="InterPro" id="IPR000620">
    <property type="entry name" value="EamA_dom"/>
</dbReference>
<dbReference type="Pfam" id="PF00892">
    <property type="entry name" value="EamA"/>
    <property type="match status" value="2"/>
</dbReference>
<feature type="domain" description="EamA" evidence="8">
    <location>
        <begin position="153"/>
        <end position="283"/>
    </location>
</feature>
<keyword evidence="5 7" id="KW-0472">Membrane</keyword>
<gene>
    <name evidence="9" type="ORF">AVDCRST_MAG35-1211</name>
</gene>
<evidence type="ECO:0000256" key="3">
    <source>
        <dbReference type="ARBA" id="ARBA00022692"/>
    </source>
</evidence>
<dbReference type="SUPFAM" id="SSF103481">
    <property type="entry name" value="Multidrug resistance efflux transporter EmrE"/>
    <property type="match status" value="2"/>
</dbReference>
<reference evidence="9" key="1">
    <citation type="submission" date="2020-02" db="EMBL/GenBank/DDBJ databases">
        <authorList>
            <person name="Meier V. D."/>
        </authorList>
    </citation>
    <scope>NUCLEOTIDE SEQUENCE</scope>
    <source>
        <strain evidence="9">AVDCRST_MAG35</strain>
    </source>
</reference>
<evidence type="ECO:0000259" key="8">
    <source>
        <dbReference type="Pfam" id="PF00892"/>
    </source>
</evidence>
<feature type="transmembrane region" description="Helical" evidence="7">
    <location>
        <begin position="178"/>
        <end position="202"/>
    </location>
</feature>
<dbReference type="EMBL" id="CADCUY010000251">
    <property type="protein sequence ID" value="CAA9406903.1"/>
    <property type="molecule type" value="Genomic_DNA"/>
</dbReference>
<dbReference type="PANTHER" id="PTHR32322:SF2">
    <property type="entry name" value="EAMA DOMAIN-CONTAINING PROTEIN"/>
    <property type="match status" value="1"/>
</dbReference>
<feature type="transmembrane region" description="Helical" evidence="7">
    <location>
        <begin position="214"/>
        <end position="233"/>
    </location>
</feature>
<proteinExistence type="inferred from homology"/>
<keyword evidence="4 7" id="KW-1133">Transmembrane helix</keyword>
<evidence type="ECO:0000256" key="4">
    <source>
        <dbReference type="ARBA" id="ARBA00022989"/>
    </source>
</evidence>
<feature type="transmembrane region" description="Helical" evidence="7">
    <location>
        <begin position="98"/>
        <end position="119"/>
    </location>
</feature>
<evidence type="ECO:0000256" key="2">
    <source>
        <dbReference type="ARBA" id="ARBA00007362"/>
    </source>
</evidence>
<dbReference type="PANTHER" id="PTHR32322">
    <property type="entry name" value="INNER MEMBRANE TRANSPORTER"/>
    <property type="match status" value="1"/>
</dbReference>
<comment type="subcellular location">
    <subcellularLocation>
        <location evidence="1">Membrane</location>
        <topology evidence="1">Multi-pass membrane protein</topology>
    </subcellularLocation>
</comment>
<protein>
    <submittedName>
        <fullName evidence="9">Permease of the drug/metabolite transporter (DMT) superfamily</fullName>
    </submittedName>
</protein>
<evidence type="ECO:0000256" key="6">
    <source>
        <dbReference type="SAM" id="MobiDB-lite"/>
    </source>
</evidence>
<evidence type="ECO:0000256" key="5">
    <source>
        <dbReference type="ARBA" id="ARBA00023136"/>
    </source>
</evidence>
<sequence>MLRYFVSVLRDHRWLLASTAVAPAVWGTTYLVTTELLPDDRPLLAAVARALPAGLLLLAVTRRLPRGVWWWRALVLGALNIGGFFALLFVAAHRLPGGVAATLGAVQPLLVVVLAAGLLGEAVTRRRVLAGALGAGGVALLVLRAEALLDPVGVAAALGGAVAMALGVVLTGRWGRPVPLLALTAWQLTAGGLLLLPLALAVEGPPPALDAPAVIGYGYLTTVGTALAYALWFRGITTLPVASTAFLGLLSPVVATAAGWAVLGQDLTGAQLLGAAVVLAAVLTAQTAAARPARLPTSGTPGPAAAALAGRGGPAR</sequence>
<name>A0A6J4P7W6_9ACTN</name>
<feature type="domain" description="EamA" evidence="8">
    <location>
        <begin position="20"/>
        <end position="142"/>
    </location>
</feature>